<dbReference type="Proteomes" id="UP001175227">
    <property type="component" value="Unassembled WGS sequence"/>
</dbReference>
<feature type="non-terminal residue" evidence="2">
    <location>
        <position position="126"/>
    </location>
</feature>
<evidence type="ECO:0000256" key="1">
    <source>
        <dbReference type="SAM" id="MobiDB-lite"/>
    </source>
</evidence>
<feature type="non-terminal residue" evidence="2">
    <location>
        <position position="1"/>
    </location>
</feature>
<evidence type="ECO:0000313" key="3">
    <source>
        <dbReference type="Proteomes" id="UP001175227"/>
    </source>
</evidence>
<proteinExistence type="predicted"/>
<dbReference type="Pfam" id="PF14223">
    <property type="entry name" value="Retrotran_gag_2"/>
    <property type="match status" value="1"/>
</dbReference>
<organism evidence="2 3">
    <name type="scientific">Armillaria novae-zelandiae</name>
    <dbReference type="NCBI Taxonomy" id="153914"/>
    <lineage>
        <taxon>Eukaryota</taxon>
        <taxon>Fungi</taxon>
        <taxon>Dikarya</taxon>
        <taxon>Basidiomycota</taxon>
        <taxon>Agaricomycotina</taxon>
        <taxon>Agaricomycetes</taxon>
        <taxon>Agaricomycetidae</taxon>
        <taxon>Agaricales</taxon>
        <taxon>Marasmiineae</taxon>
        <taxon>Physalacriaceae</taxon>
        <taxon>Armillaria</taxon>
    </lineage>
</organism>
<dbReference type="EMBL" id="JAUEPR010000037">
    <property type="protein sequence ID" value="KAK0472833.1"/>
    <property type="molecule type" value="Genomic_DNA"/>
</dbReference>
<protein>
    <submittedName>
        <fullName evidence="2">Uncharacterized protein</fullName>
    </submittedName>
</protein>
<keyword evidence="3" id="KW-1185">Reference proteome</keyword>
<comment type="caution">
    <text evidence="2">The sequence shown here is derived from an EMBL/GenBank/DDBJ whole genome shotgun (WGS) entry which is preliminary data.</text>
</comment>
<reference evidence="2" key="1">
    <citation type="submission" date="2023-06" db="EMBL/GenBank/DDBJ databases">
        <authorList>
            <consortium name="Lawrence Berkeley National Laboratory"/>
            <person name="Ahrendt S."/>
            <person name="Sahu N."/>
            <person name="Indic B."/>
            <person name="Wong-Bajracharya J."/>
            <person name="Merenyi Z."/>
            <person name="Ke H.-M."/>
            <person name="Monk M."/>
            <person name="Kocsube S."/>
            <person name="Drula E."/>
            <person name="Lipzen A."/>
            <person name="Balint B."/>
            <person name="Henrissat B."/>
            <person name="Andreopoulos B."/>
            <person name="Martin F.M."/>
            <person name="Harder C.B."/>
            <person name="Rigling D."/>
            <person name="Ford K.L."/>
            <person name="Foster G.D."/>
            <person name="Pangilinan J."/>
            <person name="Papanicolaou A."/>
            <person name="Barry K."/>
            <person name="LaButti K."/>
            <person name="Viragh M."/>
            <person name="Koriabine M."/>
            <person name="Yan M."/>
            <person name="Riley R."/>
            <person name="Champramary S."/>
            <person name="Plett K.L."/>
            <person name="Tsai I.J."/>
            <person name="Slot J."/>
            <person name="Sipos G."/>
            <person name="Plett J."/>
            <person name="Nagy L.G."/>
            <person name="Grigoriev I.V."/>
        </authorList>
    </citation>
    <scope>NUCLEOTIDE SEQUENCE</scope>
    <source>
        <strain evidence="2">ICMP 16352</strain>
    </source>
</reference>
<sequence>KLSEYFICLPHCKADGINWIFYRDRLVFAAEAAGLGDHLEKDHKAPDPPVPADPQNPTTEETASIARHPGVVRLWKSEEAIVKQGIVSTIPDSLFLKVKGEATAGKMWEKVKDEFEKKSKMMTVDL</sequence>
<gene>
    <name evidence="2" type="ORF">IW261DRAFT_1314611</name>
</gene>
<evidence type="ECO:0000313" key="2">
    <source>
        <dbReference type="EMBL" id="KAK0472833.1"/>
    </source>
</evidence>
<feature type="region of interest" description="Disordered" evidence="1">
    <location>
        <begin position="39"/>
        <end position="64"/>
    </location>
</feature>
<accession>A0AA39NVX4</accession>
<name>A0AA39NVX4_9AGAR</name>
<dbReference type="AlphaFoldDB" id="A0AA39NVX4"/>